<dbReference type="PANTHER" id="PTHR32099">
    <property type="entry name" value="CYSTEINE-RICH REPEAT SECRETORY PROTEIN"/>
    <property type="match status" value="1"/>
</dbReference>
<dbReference type="Gene3D" id="3.30.430.20">
    <property type="entry name" value="Gnk2 domain, C-X8-C-X2-C motif"/>
    <property type="match status" value="1"/>
</dbReference>
<reference evidence="3" key="1">
    <citation type="submission" date="2020-07" db="EMBL/GenBank/DDBJ databases">
        <authorList>
            <person name="Lin J."/>
        </authorList>
    </citation>
    <scope>NUCLEOTIDE SEQUENCE</scope>
</reference>
<accession>A0A6V7QDS4</accession>
<dbReference type="PROSITE" id="PS51257">
    <property type="entry name" value="PROKAR_LIPOPROTEIN"/>
    <property type="match status" value="1"/>
</dbReference>
<dbReference type="EMBL" id="LR862135">
    <property type="protein sequence ID" value="CAD1841121.1"/>
    <property type="molecule type" value="Genomic_DNA"/>
</dbReference>
<protein>
    <submittedName>
        <fullName evidence="3">Uncharacterized protein</fullName>
    </submittedName>
</protein>
<sequence length="168" mass="17788">MPRPLIRSDLLLLSYAIMYISGLATMSCISFLFVVSLPFFLLHPPPAAAAAVAINFFGKFCGSTGNYTANSTYQSNLDTLFSFLASNASASPSGFAATTLGRVPTRSRASPSAAAMSTPPHAAPASASPRRTAPNSALTRRAPHFGMIPAWCNTPTRTFCPRPATRRS</sequence>
<dbReference type="InterPro" id="IPR038408">
    <property type="entry name" value="GNK2_sf"/>
</dbReference>
<evidence type="ECO:0000313" key="3">
    <source>
        <dbReference type="EMBL" id="CAD1841121.1"/>
    </source>
</evidence>
<organism evidence="3">
    <name type="scientific">Ananas comosus var. bracteatus</name>
    <name type="common">red pineapple</name>
    <dbReference type="NCBI Taxonomy" id="296719"/>
    <lineage>
        <taxon>Eukaryota</taxon>
        <taxon>Viridiplantae</taxon>
        <taxon>Streptophyta</taxon>
        <taxon>Embryophyta</taxon>
        <taxon>Tracheophyta</taxon>
        <taxon>Spermatophyta</taxon>
        <taxon>Magnoliopsida</taxon>
        <taxon>Liliopsida</taxon>
        <taxon>Poales</taxon>
        <taxon>Bromeliaceae</taxon>
        <taxon>Bromelioideae</taxon>
        <taxon>Ananas</taxon>
    </lineage>
</organism>
<name>A0A6V7QDS4_ANACO</name>
<evidence type="ECO:0000256" key="1">
    <source>
        <dbReference type="SAM" id="MobiDB-lite"/>
    </source>
</evidence>
<dbReference type="AlphaFoldDB" id="A0A6V7QDS4"/>
<dbReference type="PANTHER" id="PTHR32099:SF42">
    <property type="entry name" value="CYSTEINE-RICH RECEPTOR-LIKE PROTEIN KINASE 9-RELATED"/>
    <property type="match status" value="1"/>
</dbReference>
<evidence type="ECO:0000256" key="2">
    <source>
        <dbReference type="SAM" id="Phobius"/>
    </source>
</evidence>
<feature type="region of interest" description="Disordered" evidence="1">
    <location>
        <begin position="108"/>
        <end position="134"/>
    </location>
</feature>
<feature type="transmembrane region" description="Helical" evidence="2">
    <location>
        <begin position="12"/>
        <end position="41"/>
    </location>
</feature>
<keyword evidence="2" id="KW-0812">Transmembrane</keyword>
<gene>
    <name evidence="3" type="ORF">CB5_LOCUS24332</name>
</gene>
<proteinExistence type="predicted"/>
<keyword evidence="2" id="KW-0472">Membrane</keyword>
<dbReference type="CDD" id="cd23509">
    <property type="entry name" value="Gnk2-like"/>
    <property type="match status" value="1"/>
</dbReference>
<keyword evidence="2" id="KW-1133">Transmembrane helix</keyword>